<evidence type="ECO:0000259" key="1">
    <source>
        <dbReference type="Pfam" id="PF12697"/>
    </source>
</evidence>
<dbReference type="Pfam" id="PF12697">
    <property type="entry name" value="Abhydrolase_6"/>
    <property type="match status" value="1"/>
</dbReference>
<proteinExistence type="predicted"/>
<gene>
    <name evidence="2" type="ORF">JR316_007016</name>
</gene>
<dbReference type="OrthoDB" id="3251587at2759"/>
<accession>A0A8H7XX17</accession>
<comment type="caution">
    <text evidence="2">The sequence shown here is derived from an EMBL/GenBank/DDBJ whole genome shotgun (WGS) entry which is preliminary data.</text>
</comment>
<protein>
    <recommendedName>
        <fullName evidence="1">AB hydrolase-1 domain-containing protein</fullName>
    </recommendedName>
</protein>
<name>A0A8H7XX17_PSICU</name>
<reference evidence="2" key="1">
    <citation type="submission" date="2021-02" db="EMBL/GenBank/DDBJ databases">
        <title>Psilocybe cubensis genome.</title>
        <authorList>
            <person name="Mckernan K.J."/>
            <person name="Crawford S."/>
            <person name="Trippe A."/>
            <person name="Kane L.T."/>
            <person name="Mclaughlin S."/>
        </authorList>
    </citation>
    <scope>NUCLEOTIDE SEQUENCE [LARGE SCALE GENOMIC DNA]</scope>
    <source>
        <strain evidence="2">MGC-MH-2018</strain>
    </source>
</reference>
<evidence type="ECO:0000313" key="2">
    <source>
        <dbReference type="EMBL" id="KAG5168417.1"/>
    </source>
</evidence>
<feature type="domain" description="AB hydrolase-1" evidence="1">
    <location>
        <begin position="38"/>
        <end position="343"/>
    </location>
</feature>
<sequence length="386" mass="42375">MSPTYGKVVVSDSGVELAYTDSGALETKSTPYTTAIAIHGMFFAAPVFEKVQACAAGKGVRIIALNRRNYSGSTPYSPEEFNILVNGSDEEKHSWLRERGHEIARFIVALIKAKNLPKLSEDGKTGGIVLIGWSVGAGEANAVIAHADTLPSEMRSVLASYLRGLILHEAAPLIYGLPMPEKNWAPFAVESIPPEQRFPYFNQWVTAYFDHDDLSKKDLNTLEYVLPSSSRPGSIFSMSKAEQQGMIGSNEESAGDAPYIMGFTPQLNAVFRKVLFDPSTKALFPKMKISFLAGEKSAAFGIAGVWAAQEEATKEGIVNSINFNIAPGLNHFAHWDAPEATVDLYLQLTDTALLRPIYARPAKTQRRFTRQLSKFFMLRSTVTAQN</sequence>
<dbReference type="SUPFAM" id="SSF53474">
    <property type="entry name" value="alpha/beta-Hydrolases"/>
    <property type="match status" value="1"/>
</dbReference>
<dbReference type="InterPro" id="IPR000073">
    <property type="entry name" value="AB_hydrolase_1"/>
</dbReference>
<dbReference type="InterPro" id="IPR029058">
    <property type="entry name" value="AB_hydrolase_fold"/>
</dbReference>
<dbReference type="AlphaFoldDB" id="A0A8H7XX17"/>
<dbReference type="EMBL" id="JAFIQS010000006">
    <property type="protein sequence ID" value="KAG5168417.1"/>
    <property type="molecule type" value="Genomic_DNA"/>
</dbReference>
<organism evidence="2">
    <name type="scientific">Psilocybe cubensis</name>
    <name type="common">Psychedelic mushroom</name>
    <name type="synonym">Stropharia cubensis</name>
    <dbReference type="NCBI Taxonomy" id="181762"/>
    <lineage>
        <taxon>Eukaryota</taxon>
        <taxon>Fungi</taxon>
        <taxon>Dikarya</taxon>
        <taxon>Basidiomycota</taxon>
        <taxon>Agaricomycotina</taxon>
        <taxon>Agaricomycetes</taxon>
        <taxon>Agaricomycetidae</taxon>
        <taxon>Agaricales</taxon>
        <taxon>Agaricineae</taxon>
        <taxon>Strophariaceae</taxon>
        <taxon>Psilocybe</taxon>
    </lineage>
</organism>
<dbReference type="Gene3D" id="3.40.50.1820">
    <property type="entry name" value="alpha/beta hydrolase"/>
    <property type="match status" value="1"/>
</dbReference>